<keyword evidence="1" id="KW-0812">Transmembrane</keyword>
<evidence type="ECO:0000313" key="3">
    <source>
        <dbReference type="Proteomes" id="UP000590524"/>
    </source>
</evidence>
<sequence length="270" mass="29646">MDDQSLSNEPEPQPPTGTAAEAFAKLAARVEAMEQRLDGRLAVIARALEHIAVEKQSIEIPDYSPTLAKINAALAEVARHMKVLSQSEALNMTPESMARRIIVSAQAAREEDKASIKQAQALLREAHAGQMRCIGAIRSKGLQRRHNLYTGIGTALVISLLWLFYPGWAASLAPTGWHWPERVAKRTMGEPTLWDAGIRLMQAGNAKEWQAVVDATDLVRNNRRPIAACATTARKAEGPVRCEITIGGHLLGQNPGLSRLRTKQRQLCNR</sequence>
<keyword evidence="1" id="KW-0472">Membrane</keyword>
<organism evidence="2 3">
    <name type="scientific">Sphingobium scionense</name>
    <dbReference type="NCBI Taxonomy" id="1404341"/>
    <lineage>
        <taxon>Bacteria</taxon>
        <taxon>Pseudomonadati</taxon>
        <taxon>Pseudomonadota</taxon>
        <taxon>Alphaproteobacteria</taxon>
        <taxon>Sphingomonadales</taxon>
        <taxon>Sphingomonadaceae</taxon>
        <taxon>Sphingobium</taxon>
    </lineage>
</organism>
<reference evidence="2 3" key="1">
    <citation type="submission" date="2020-08" db="EMBL/GenBank/DDBJ databases">
        <title>Genomic Encyclopedia of Type Strains, Phase IV (KMG-IV): sequencing the most valuable type-strain genomes for metagenomic binning, comparative biology and taxonomic classification.</title>
        <authorList>
            <person name="Goeker M."/>
        </authorList>
    </citation>
    <scope>NUCLEOTIDE SEQUENCE [LARGE SCALE GENOMIC DNA]</scope>
    <source>
        <strain evidence="2 3">DSM 19371</strain>
    </source>
</reference>
<evidence type="ECO:0000256" key="1">
    <source>
        <dbReference type="SAM" id="Phobius"/>
    </source>
</evidence>
<gene>
    <name evidence="2" type="ORF">GGQ90_004431</name>
</gene>
<keyword evidence="1" id="KW-1133">Transmembrane helix</keyword>
<evidence type="ECO:0000313" key="2">
    <source>
        <dbReference type="EMBL" id="MBB4150624.1"/>
    </source>
</evidence>
<feature type="transmembrane region" description="Helical" evidence="1">
    <location>
        <begin position="148"/>
        <end position="165"/>
    </location>
</feature>
<dbReference type="Pfam" id="PF19613">
    <property type="entry name" value="DUF6118"/>
    <property type="match status" value="1"/>
</dbReference>
<dbReference type="AlphaFoldDB" id="A0A7W6LUE8"/>
<dbReference type="Proteomes" id="UP000590524">
    <property type="component" value="Unassembled WGS sequence"/>
</dbReference>
<dbReference type="EMBL" id="JACIEU010000023">
    <property type="protein sequence ID" value="MBB4150624.1"/>
    <property type="molecule type" value="Genomic_DNA"/>
</dbReference>
<dbReference type="InterPro" id="IPR046121">
    <property type="entry name" value="DUF6118"/>
</dbReference>
<keyword evidence="3" id="KW-1185">Reference proteome</keyword>
<proteinExistence type="predicted"/>
<accession>A0A7W6LUE8</accession>
<name>A0A7W6LUE8_9SPHN</name>
<comment type="caution">
    <text evidence="2">The sequence shown here is derived from an EMBL/GenBank/DDBJ whole genome shotgun (WGS) entry which is preliminary data.</text>
</comment>
<dbReference type="RefSeq" id="WP_223178392.1">
    <property type="nucleotide sequence ID" value="NZ_JACIEU010000023.1"/>
</dbReference>
<protein>
    <submittedName>
        <fullName evidence="2">Uncharacterized protein</fullName>
    </submittedName>
</protein>